<proteinExistence type="predicted"/>
<reference evidence="2" key="1">
    <citation type="submission" date="2013-10" db="EMBL/GenBank/DDBJ databases">
        <title>Genome sequencing of Onchocerca volvulus.</title>
        <authorList>
            <person name="Cotton J."/>
            <person name="Tsai J."/>
            <person name="Stanley E."/>
            <person name="Tracey A."/>
            <person name="Holroyd N."/>
            <person name="Lustigman S."/>
            <person name="Berriman M."/>
        </authorList>
    </citation>
    <scope>NUCLEOTIDE SEQUENCE</scope>
</reference>
<protein>
    <submittedName>
        <fullName evidence="1">Uncharacterized protein</fullName>
    </submittedName>
</protein>
<sequence length="64" mass="7630">MKYSRHWCISPKIFWSKSREISNCIPIFKDEANNNLDDEFATTWCLEFQQQDSETAENITIVKK</sequence>
<dbReference type="EMBL" id="CMVM020000020">
    <property type="status" value="NOT_ANNOTATED_CDS"/>
    <property type="molecule type" value="Genomic_DNA"/>
</dbReference>
<evidence type="ECO:0000313" key="1">
    <source>
        <dbReference type="EnsemblMetazoa" id="OVOC672.1"/>
    </source>
</evidence>
<dbReference type="Proteomes" id="UP000024404">
    <property type="component" value="Unassembled WGS sequence"/>
</dbReference>
<accession>A0A8R1TXT7</accession>
<dbReference type="AlphaFoldDB" id="A0A8R1TXT7"/>
<reference evidence="1" key="2">
    <citation type="submission" date="2022-06" db="UniProtKB">
        <authorList>
            <consortium name="EnsemblMetazoa"/>
        </authorList>
    </citation>
    <scope>IDENTIFICATION</scope>
</reference>
<evidence type="ECO:0000313" key="2">
    <source>
        <dbReference type="Proteomes" id="UP000024404"/>
    </source>
</evidence>
<name>A0A8R1TXT7_ONCVO</name>
<organism evidence="1 2">
    <name type="scientific">Onchocerca volvulus</name>
    <dbReference type="NCBI Taxonomy" id="6282"/>
    <lineage>
        <taxon>Eukaryota</taxon>
        <taxon>Metazoa</taxon>
        <taxon>Ecdysozoa</taxon>
        <taxon>Nematoda</taxon>
        <taxon>Chromadorea</taxon>
        <taxon>Rhabditida</taxon>
        <taxon>Spirurina</taxon>
        <taxon>Spiruromorpha</taxon>
        <taxon>Filarioidea</taxon>
        <taxon>Onchocercidae</taxon>
        <taxon>Onchocerca</taxon>
    </lineage>
</organism>
<dbReference type="EnsemblMetazoa" id="OVOC672.1">
    <property type="protein sequence ID" value="OVOC672.1"/>
    <property type="gene ID" value="WBGene00237481"/>
</dbReference>
<keyword evidence="2" id="KW-1185">Reference proteome</keyword>